<evidence type="ECO:0000256" key="1">
    <source>
        <dbReference type="SAM" id="Phobius"/>
    </source>
</evidence>
<name>A0A5B7ESK6_PORTR</name>
<feature type="transmembrane region" description="Helical" evidence="1">
    <location>
        <begin position="33"/>
        <end position="54"/>
    </location>
</feature>
<dbReference type="AlphaFoldDB" id="A0A5B7ESK6"/>
<sequence length="85" mass="10258">MHCSTRFCEIFCSEHCFEALIHFFLSHIYFHEWYVFPSLIIFFFKCFLVLRFAIYKLLKSLGLSLLLFTTSFSKFLFSSLLTLIY</sequence>
<organism evidence="2 3">
    <name type="scientific">Portunus trituberculatus</name>
    <name type="common">Swimming crab</name>
    <name type="synonym">Neptunus trituberculatus</name>
    <dbReference type="NCBI Taxonomy" id="210409"/>
    <lineage>
        <taxon>Eukaryota</taxon>
        <taxon>Metazoa</taxon>
        <taxon>Ecdysozoa</taxon>
        <taxon>Arthropoda</taxon>
        <taxon>Crustacea</taxon>
        <taxon>Multicrustacea</taxon>
        <taxon>Malacostraca</taxon>
        <taxon>Eumalacostraca</taxon>
        <taxon>Eucarida</taxon>
        <taxon>Decapoda</taxon>
        <taxon>Pleocyemata</taxon>
        <taxon>Brachyura</taxon>
        <taxon>Eubrachyura</taxon>
        <taxon>Portunoidea</taxon>
        <taxon>Portunidae</taxon>
        <taxon>Portuninae</taxon>
        <taxon>Portunus</taxon>
    </lineage>
</organism>
<protein>
    <submittedName>
        <fullName evidence="2">Uncharacterized protein</fullName>
    </submittedName>
</protein>
<gene>
    <name evidence="2" type="ORF">E2C01_029320</name>
</gene>
<feature type="transmembrane region" description="Helical" evidence="1">
    <location>
        <begin position="61"/>
        <end position="84"/>
    </location>
</feature>
<evidence type="ECO:0000313" key="3">
    <source>
        <dbReference type="Proteomes" id="UP000324222"/>
    </source>
</evidence>
<evidence type="ECO:0000313" key="2">
    <source>
        <dbReference type="EMBL" id="MPC35883.1"/>
    </source>
</evidence>
<accession>A0A5B7ESK6</accession>
<keyword evidence="3" id="KW-1185">Reference proteome</keyword>
<keyword evidence="1" id="KW-1133">Transmembrane helix</keyword>
<keyword evidence="1" id="KW-0472">Membrane</keyword>
<proteinExistence type="predicted"/>
<keyword evidence="1" id="KW-0812">Transmembrane</keyword>
<dbReference type="Proteomes" id="UP000324222">
    <property type="component" value="Unassembled WGS sequence"/>
</dbReference>
<reference evidence="2 3" key="1">
    <citation type="submission" date="2019-05" db="EMBL/GenBank/DDBJ databases">
        <title>Another draft genome of Portunus trituberculatus and its Hox gene families provides insights of decapod evolution.</title>
        <authorList>
            <person name="Jeong J.-H."/>
            <person name="Song I."/>
            <person name="Kim S."/>
            <person name="Choi T."/>
            <person name="Kim D."/>
            <person name="Ryu S."/>
            <person name="Kim W."/>
        </authorList>
    </citation>
    <scope>NUCLEOTIDE SEQUENCE [LARGE SCALE GENOMIC DNA]</scope>
    <source>
        <tissue evidence="2">Muscle</tissue>
    </source>
</reference>
<comment type="caution">
    <text evidence="2">The sequence shown here is derived from an EMBL/GenBank/DDBJ whole genome shotgun (WGS) entry which is preliminary data.</text>
</comment>
<dbReference type="EMBL" id="VSRR010003371">
    <property type="protein sequence ID" value="MPC35883.1"/>
    <property type="molecule type" value="Genomic_DNA"/>
</dbReference>